<dbReference type="InterPro" id="IPR021354">
    <property type="entry name" value="DUF2975"/>
</dbReference>
<dbReference type="EMBL" id="JACHXG010000002">
    <property type="protein sequence ID" value="MBB3088294.1"/>
    <property type="molecule type" value="Genomic_DNA"/>
</dbReference>
<dbReference type="RefSeq" id="WP_183543211.1">
    <property type="nucleotide sequence ID" value="NZ_BMQT01000013.1"/>
</dbReference>
<dbReference type="Pfam" id="PF11188">
    <property type="entry name" value="DUF2975"/>
    <property type="match status" value="1"/>
</dbReference>
<organism evidence="2 3">
    <name type="scientific">Nocardioides albus</name>
    <dbReference type="NCBI Taxonomy" id="1841"/>
    <lineage>
        <taxon>Bacteria</taxon>
        <taxon>Bacillati</taxon>
        <taxon>Actinomycetota</taxon>
        <taxon>Actinomycetes</taxon>
        <taxon>Propionibacteriales</taxon>
        <taxon>Nocardioidaceae</taxon>
        <taxon>Nocardioides</taxon>
    </lineage>
</organism>
<evidence type="ECO:0000313" key="2">
    <source>
        <dbReference type="EMBL" id="MBB3088294.1"/>
    </source>
</evidence>
<protein>
    <recommendedName>
        <fullName evidence="4">DUF2975 domain-containing protein</fullName>
    </recommendedName>
</protein>
<accession>A0A7W5A2I5</accession>
<proteinExistence type="predicted"/>
<evidence type="ECO:0008006" key="4">
    <source>
        <dbReference type="Google" id="ProtNLM"/>
    </source>
</evidence>
<reference evidence="2 3" key="1">
    <citation type="submission" date="2020-08" db="EMBL/GenBank/DDBJ databases">
        <title>Genomic Encyclopedia of Type Strains, Phase III (KMG-III): the genomes of soil and plant-associated and newly described type strains.</title>
        <authorList>
            <person name="Whitman W."/>
        </authorList>
    </citation>
    <scope>NUCLEOTIDE SEQUENCE [LARGE SCALE GENOMIC DNA]</scope>
    <source>
        <strain evidence="2 3">CECT 3302</strain>
    </source>
</reference>
<evidence type="ECO:0000313" key="3">
    <source>
        <dbReference type="Proteomes" id="UP000577707"/>
    </source>
</evidence>
<sequence length="219" mass="23060">MAGRDPLAPLSTLVDVVFALIVTFALFSAVVTGLHLFGKADGAQLFSFSDHVCVEAESFMASVGEDDAPAEPLAKPGSSLQTSGTMFCTQNPSWAMQWAASVGSILSMMLLIGACLLARRVIRAARRDGIFTAVPAKLTRTLGWFLIAMAFIAPVGTDIGNGIFMASAAAPVLELAWTMEVTSIGGPDWTPLILGICALTFSRVMYRGAALQDDVALTI</sequence>
<feature type="transmembrane region" description="Helical" evidence="1">
    <location>
        <begin position="189"/>
        <end position="206"/>
    </location>
</feature>
<keyword evidence="3" id="KW-1185">Reference proteome</keyword>
<feature type="transmembrane region" description="Helical" evidence="1">
    <location>
        <begin position="142"/>
        <end position="169"/>
    </location>
</feature>
<gene>
    <name evidence="2" type="ORF">FHS12_001227</name>
</gene>
<feature type="transmembrane region" description="Helical" evidence="1">
    <location>
        <begin position="98"/>
        <end position="122"/>
    </location>
</feature>
<keyword evidence="1" id="KW-0812">Transmembrane</keyword>
<dbReference type="AlphaFoldDB" id="A0A7W5A2I5"/>
<dbReference type="Proteomes" id="UP000577707">
    <property type="component" value="Unassembled WGS sequence"/>
</dbReference>
<keyword evidence="1" id="KW-0472">Membrane</keyword>
<evidence type="ECO:0000256" key="1">
    <source>
        <dbReference type="SAM" id="Phobius"/>
    </source>
</evidence>
<comment type="caution">
    <text evidence="2">The sequence shown here is derived from an EMBL/GenBank/DDBJ whole genome shotgun (WGS) entry which is preliminary data.</text>
</comment>
<keyword evidence="1" id="KW-1133">Transmembrane helix</keyword>
<feature type="transmembrane region" description="Helical" evidence="1">
    <location>
        <begin position="12"/>
        <end position="37"/>
    </location>
</feature>
<name>A0A7W5A2I5_9ACTN</name>